<name>A0A8T2EB73_ARASU</name>
<dbReference type="AlphaFoldDB" id="A0A8T2EB73"/>
<protein>
    <recommendedName>
        <fullName evidence="3">DUF223 domain-containing protein</fullName>
    </recommendedName>
</protein>
<comment type="caution">
    <text evidence="1">The sequence shown here is derived from an EMBL/GenBank/DDBJ whole genome shotgun (WGS) entry which is preliminary data.</text>
</comment>
<evidence type="ECO:0008006" key="3">
    <source>
        <dbReference type="Google" id="ProtNLM"/>
    </source>
</evidence>
<accession>A0A8T2EB73</accession>
<organism evidence="1 2">
    <name type="scientific">Arabidopsis suecica</name>
    <name type="common">Swedish thale-cress</name>
    <name type="synonym">Cardaminopsis suecica</name>
    <dbReference type="NCBI Taxonomy" id="45249"/>
    <lineage>
        <taxon>Eukaryota</taxon>
        <taxon>Viridiplantae</taxon>
        <taxon>Streptophyta</taxon>
        <taxon>Embryophyta</taxon>
        <taxon>Tracheophyta</taxon>
        <taxon>Spermatophyta</taxon>
        <taxon>Magnoliopsida</taxon>
        <taxon>eudicotyledons</taxon>
        <taxon>Gunneridae</taxon>
        <taxon>Pentapetalae</taxon>
        <taxon>rosids</taxon>
        <taxon>malvids</taxon>
        <taxon>Brassicales</taxon>
        <taxon>Brassicaceae</taxon>
        <taxon>Camelineae</taxon>
        <taxon>Arabidopsis</taxon>
    </lineage>
</organism>
<evidence type="ECO:0000313" key="2">
    <source>
        <dbReference type="Proteomes" id="UP000694251"/>
    </source>
</evidence>
<reference evidence="1 2" key="1">
    <citation type="submission" date="2020-12" db="EMBL/GenBank/DDBJ databases">
        <title>Concerted genomic and epigenomic changes stabilize Arabidopsis allopolyploids.</title>
        <authorList>
            <person name="Chen Z."/>
        </authorList>
    </citation>
    <scope>NUCLEOTIDE SEQUENCE [LARGE SCALE GENOMIC DNA]</scope>
    <source>
        <strain evidence="1">As9502</strain>
        <tissue evidence="1">Leaf</tissue>
    </source>
</reference>
<evidence type="ECO:0000313" key="1">
    <source>
        <dbReference type="EMBL" id="KAG7619730.1"/>
    </source>
</evidence>
<dbReference type="OrthoDB" id="10520879at2759"/>
<gene>
    <name evidence="1" type="ORF">ISN44_As04g007020</name>
</gene>
<dbReference type="CDD" id="cd04481">
    <property type="entry name" value="RPA1_DBD_B_like"/>
    <property type="match status" value="1"/>
</dbReference>
<sequence length="283" mass="33602">MGTVDYISDLNIQRPRFSLYVKIWCIWNHQPNRNGEPTTMKSTKWRLYVKILALCHHNPPRDGVVTTMMLIDSKYKEVLKESFWYYMSDFQVVANTMTIRYSFCSKQVKFLRGTNMWHVPSLSTSKFLDFIAPIDVKYAGPENMNMLHDVMGIITNVFKIRRFPFACRERETNYEARYVKFTITDNMEKKMTGIVVGKLCEWFVNHWARRTSSIMYNYDPIVAVLNNWRITDYHGKNVLMSEYGFSKFYINPTFEDVDISLYIRGYMLEDDKDDVMVEVVEEN</sequence>
<dbReference type="EMBL" id="JAEFBJ010000004">
    <property type="protein sequence ID" value="KAG7619730.1"/>
    <property type="molecule type" value="Genomic_DNA"/>
</dbReference>
<keyword evidence="2" id="KW-1185">Reference proteome</keyword>
<dbReference type="Proteomes" id="UP000694251">
    <property type="component" value="Chromosome 4"/>
</dbReference>
<proteinExistence type="predicted"/>